<evidence type="ECO:0000313" key="12">
    <source>
        <dbReference type="EMBL" id="HIT49821.1"/>
    </source>
</evidence>
<dbReference type="PANTHER" id="PTHR11946">
    <property type="entry name" value="VALYL-TRNA SYNTHETASES"/>
    <property type="match status" value="1"/>
</dbReference>
<dbReference type="EC" id="6.1.1.9" evidence="3"/>
<dbReference type="GO" id="GO:0004832">
    <property type="term" value="F:valine-tRNA ligase activity"/>
    <property type="evidence" value="ECO:0007669"/>
    <property type="project" value="UniProtKB-EC"/>
</dbReference>
<evidence type="ECO:0000259" key="11">
    <source>
        <dbReference type="Pfam" id="PF00133"/>
    </source>
</evidence>
<sequence>MENELNTKYDFKKVEKEKYDFWKNSGFFEAGDLSKEPFTIVIPPPNVTGKLHLGHAIDTTMQDIIIRRKRMQGYDALWLPGMDHAGIATQAKVDEKLQQQGISRYDIGREKFMEVAWQWKKEYAQTIHSQWKALGLSLDYSRERFTLDEQLNRAVNFVFISLYNKGLIYQGERIINWDCQAKTALSNIEVEHKETEGAFYYFNYPFIGKEGGILIATTRPETMFADQAIMVHPEDERYQDLIGQMVLIPGTDTAIPIIADAYVDRQFGSGAVKVTPAHDP</sequence>
<name>A0A9D1GRV4_9MOLU</name>
<reference evidence="12" key="1">
    <citation type="submission" date="2020-10" db="EMBL/GenBank/DDBJ databases">
        <authorList>
            <person name="Gilroy R."/>
        </authorList>
    </citation>
    <scope>NUCLEOTIDE SEQUENCE</scope>
    <source>
        <strain evidence="12">ChiW17-6978</strain>
    </source>
</reference>
<dbReference type="Pfam" id="PF00133">
    <property type="entry name" value="tRNA-synt_1"/>
    <property type="match status" value="1"/>
</dbReference>
<dbReference type="GO" id="GO:0005524">
    <property type="term" value="F:ATP binding"/>
    <property type="evidence" value="ECO:0007669"/>
    <property type="project" value="UniProtKB-KW"/>
</dbReference>
<dbReference type="GO" id="GO:0005829">
    <property type="term" value="C:cytosol"/>
    <property type="evidence" value="ECO:0007669"/>
    <property type="project" value="TreeGrafter"/>
</dbReference>
<evidence type="ECO:0000256" key="2">
    <source>
        <dbReference type="ARBA" id="ARBA00011245"/>
    </source>
</evidence>
<reference evidence="12" key="2">
    <citation type="journal article" date="2021" name="PeerJ">
        <title>Extensive microbial diversity within the chicken gut microbiome revealed by metagenomics and culture.</title>
        <authorList>
            <person name="Gilroy R."/>
            <person name="Ravi A."/>
            <person name="Getino M."/>
            <person name="Pursley I."/>
            <person name="Horton D.L."/>
            <person name="Alikhan N.F."/>
            <person name="Baker D."/>
            <person name="Gharbi K."/>
            <person name="Hall N."/>
            <person name="Watson M."/>
            <person name="Adriaenssens E.M."/>
            <person name="Foster-Nyarko E."/>
            <person name="Jarju S."/>
            <person name="Secka A."/>
            <person name="Antonio M."/>
            <person name="Oren A."/>
            <person name="Chaudhuri R.R."/>
            <person name="La Ragione R."/>
            <person name="Hildebrand F."/>
            <person name="Pallen M.J."/>
        </authorList>
    </citation>
    <scope>NUCLEOTIDE SEQUENCE</scope>
    <source>
        <strain evidence="12">ChiW17-6978</strain>
    </source>
</reference>
<protein>
    <recommendedName>
        <fullName evidence="3">valine--tRNA ligase</fullName>
        <ecNumber evidence="3">6.1.1.9</ecNumber>
    </recommendedName>
    <alternativeName>
        <fullName evidence="10">Valyl-tRNA synthetase</fullName>
    </alternativeName>
</protein>
<evidence type="ECO:0000256" key="8">
    <source>
        <dbReference type="ARBA" id="ARBA00022917"/>
    </source>
</evidence>
<accession>A0A9D1GRV4</accession>
<evidence type="ECO:0000313" key="13">
    <source>
        <dbReference type="Proteomes" id="UP000886758"/>
    </source>
</evidence>
<dbReference type="Gene3D" id="3.40.50.620">
    <property type="entry name" value="HUPs"/>
    <property type="match status" value="1"/>
</dbReference>
<evidence type="ECO:0000256" key="1">
    <source>
        <dbReference type="ARBA" id="ARBA00004496"/>
    </source>
</evidence>
<dbReference type="GO" id="GO:0002161">
    <property type="term" value="F:aminoacyl-tRNA deacylase activity"/>
    <property type="evidence" value="ECO:0007669"/>
    <property type="project" value="InterPro"/>
</dbReference>
<dbReference type="GO" id="GO:0006438">
    <property type="term" value="P:valyl-tRNA aminoacylation"/>
    <property type="evidence" value="ECO:0007669"/>
    <property type="project" value="InterPro"/>
</dbReference>
<dbReference type="InterPro" id="IPR001412">
    <property type="entry name" value="aa-tRNA-synth_I_CS"/>
</dbReference>
<evidence type="ECO:0000256" key="7">
    <source>
        <dbReference type="ARBA" id="ARBA00022840"/>
    </source>
</evidence>
<dbReference type="EMBL" id="DVLF01000071">
    <property type="protein sequence ID" value="HIT49821.1"/>
    <property type="molecule type" value="Genomic_DNA"/>
</dbReference>
<keyword evidence="5 12" id="KW-0436">Ligase</keyword>
<dbReference type="InterPro" id="IPR014729">
    <property type="entry name" value="Rossmann-like_a/b/a_fold"/>
</dbReference>
<dbReference type="SUPFAM" id="SSF52374">
    <property type="entry name" value="Nucleotidylyl transferase"/>
    <property type="match status" value="1"/>
</dbReference>
<dbReference type="PRINTS" id="PR00986">
    <property type="entry name" value="TRNASYNTHVAL"/>
</dbReference>
<dbReference type="InterPro" id="IPR002300">
    <property type="entry name" value="aa-tRNA-synth_Ia"/>
</dbReference>
<comment type="subcellular location">
    <subcellularLocation>
        <location evidence="1">Cytoplasm</location>
    </subcellularLocation>
</comment>
<keyword evidence="8" id="KW-0648">Protein biosynthesis</keyword>
<dbReference type="FunFam" id="3.40.50.620:FF:000032">
    <property type="entry name" value="Valine--tRNA ligase"/>
    <property type="match status" value="1"/>
</dbReference>
<evidence type="ECO:0000256" key="3">
    <source>
        <dbReference type="ARBA" id="ARBA00013169"/>
    </source>
</evidence>
<proteinExistence type="predicted"/>
<keyword evidence="4" id="KW-0963">Cytoplasm</keyword>
<feature type="non-terminal residue" evidence="12">
    <location>
        <position position="280"/>
    </location>
</feature>
<dbReference type="InterPro" id="IPR009008">
    <property type="entry name" value="Val/Leu/Ile-tRNA-synth_edit"/>
</dbReference>
<gene>
    <name evidence="12" type="ORF">IAD46_02220</name>
</gene>
<dbReference type="PROSITE" id="PS00178">
    <property type="entry name" value="AA_TRNA_LIGASE_I"/>
    <property type="match status" value="1"/>
</dbReference>
<evidence type="ECO:0000256" key="6">
    <source>
        <dbReference type="ARBA" id="ARBA00022741"/>
    </source>
</evidence>
<keyword evidence="6" id="KW-0547">Nucleotide-binding</keyword>
<comment type="caution">
    <text evidence="12">The sequence shown here is derived from an EMBL/GenBank/DDBJ whole genome shotgun (WGS) entry which is preliminary data.</text>
</comment>
<evidence type="ECO:0000256" key="10">
    <source>
        <dbReference type="ARBA" id="ARBA00029936"/>
    </source>
</evidence>
<evidence type="ECO:0000256" key="4">
    <source>
        <dbReference type="ARBA" id="ARBA00022490"/>
    </source>
</evidence>
<dbReference type="InterPro" id="IPR002303">
    <property type="entry name" value="Valyl-tRNA_ligase"/>
</dbReference>
<dbReference type="AlphaFoldDB" id="A0A9D1GRV4"/>
<keyword evidence="9" id="KW-0030">Aminoacyl-tRNA synthetase</keyword>
<dbReference type="Proteomes" id="UP000886758">
    <property type="component" value="Unassembled WGS sequence"/>
</dbReference>
<keyword evidence="7" id="KW-0067">ATP-binding</keyword>
<feature type="domain" description="Aminoacyl-tRNA synthetase class Ia" evidence="11">
    <location>
        <begin position="19"/>
        <end position="196"/>
    </location>
</feature>
<dbReference type="Gene3D" id="3.90.740.10">
    <property type="entry name" value="Valyl/Leucyl/Isoleucyl-tRNA synthetase, editing domain"/>
    <property type="match status" value="2"/>
</dbReference>
<evidence type="ECO:0000256" key="5">
    <source>
        <dbReference type="ARBA" id="ARBA00022598"/>
    </source>
</evidence>
<comment type="subunit">
    <text evidence="2">Monomer.</text>
</comment>
<evidence type="ECO:0000256" key="9">
    <source>
        <dbReference type="ARBA" id="ARBA00023146"/>
    </source>
</evidence>
<dbReference type="SUPFAM" id="SSF50677">
    <property type="entry name" value="ValRS/IleRS/LeuRS editing domain"/>
    <property type="match status" value="1"/>
</dbReference>
<organism evidence="12 13">
    <name type="scientific">Candidatus Pelethenecus faecipullorum</name>
    <dbReference type="NCBI Taxonomy" id="2840900"/>
    <lineage>
        <taxon>Bacteria</taxon>
        <taxon>Bacillati</taxon>
        <taxon>Mycoplasmatota</taxon>
        <taxon>Mollicutes</taxon>
        <taxon>Candidatus Pelethenecus</taxon>
    </lineage>
</organism>
<dbReference type="PANTHER" id="PTHR11946:SF93">
    <property type="entry name" value="VALINE--TRNA LIGASE, CHLOROPLASTIC_MITOCHONDRIAL 2"/>
    <property type="match status" value="1"/>
</dbReference>